<gene>
    <name evidence="1" type="ORF">LYPA_23C004488</name>
</gene>
<name>A0A485P214_LYNPA</name>
<proteinExistence type="predicted"/>
<feature type="non-terminal residue" evidence="1">
    <location>
        <position position="58"/>
    </location>
</feature>
<dbReference type="EMBL" id="CAAGRJ010028568">
    <property type="protein sequence ID" value="VFV40175.1"/>
    <property type="molecule type" value="Genomic_DNA"/>
</dbReference>
<accession>A0A485P214</accession>
<evidence type="ECO:0000313" key="1">
    <source>
        <dbReference type="EMBL" id="VFV40175.1"/>
    </source>
</evidence>
<feature type="non-terminal residue" evidence="1">
    <location>
        <position position="1"/>
    </location>
</feature>
<evidence type="ECO:0000313" key="2">
    <source>
        <dbReference type="Proteomes" id="UP000386466"/>
    </source>
</evidence>
<dbReference type="Proteomes" id="UP000386466">
    <property type="component" value="Unassembled WGS sequence"/>
</dbReference>
<reference evidence="1 2" key="1">
    <citation type="submission" date="2019-01" db="EMBL/GenBank/DDBJ databases">
        <authorList>
            <person name="Alioto T."/>
            <person name="Alioto T."/>
        </authorList>
    </citation>
    <scope>NUCLEOTIDE SEQUENCE [LARGE SCALE GENOMIC DNA]</scope>
</reference>
<protein>
    <submittedName>
        <fullName evidence="1">Uncharacterized protein</fullName>
    </submittedName>
</protein>
<organism evidence="1 2">
    <name type="scientific">Lynx pardinus</name>
    <name type="common">Iberian lynx</name>
    <name type="synonym">Felis pardina</name>
    <dbReference type="NCBI Taxonomy" id="191816"/>
    <lineage>
        <taxon>Eukaryota</taxon>
        <taxon>Metazoa</taxon>
        <taxon>Chordata</taxon>
        <taxon>Craniata</taxon>
        <taxon>Vertebrata</taxon>
        <taxon>Euteleostomi</taxon>
        <taxon>Mammalia</taxon>
        <taxon>Eutheria</taxon>
        <taxon>Laurasiatheria</taxon>
        <taxon>Carnivora</taxon>
        <taxon>Feliformia</taxon>
        <taxon>Felidae</taxon>
        <taxon>Felinae</taxon>
        <taxon>Lynx</taxon>
    </lineage>
</organism>
<dbReference type="AlphaFoldDB" id="A0A485P214"/>
<sequence>KGGSLAWVTSCWCLWKSSRLWEPEPAGHVAWGEKDRRKCHRCAMETLSGAHWNKNNCS</sequence>
<keyword evidence="2" id="KW-1185">Reference proteome</keyword>